<dbReference type="AlphaFoldDB" id="A0A1H2PS65"/>
<dbReference type="GO" id="GO:0006508">
    <property type="term" value="P:proteolysis"/>
    <property type="evidence" value="ECO:0007669"/>
    <property type="project" value="UniProtKB-KW"/>
</dbReference>
<keyword evidence="5" id="KW-0804">Transcription</keyword>
<dbReference type="Proteomes" id="UP000243719">
    <property type="component" value="Unassembled WGS sequence"/>
</dbReference>
<evidence type="ECO:0000313" key="8">
    <source>
        <dbReference type="Proteomes" id="UP000243719"/>
    </source>
</evidence>
<dbReference type="PANTHER" id="PTHR40661:SF3">
    <property type="entry name" value="FELS-1 PROPHAGE TRANSCRIPTIONAL REGULATOR"/>
    <property type="match status" value="1"/>
</dbReference>
<dbReference type="Pfam" id="PF01381">
    <property type="entry name" value="HTH_3"/>
    <property type="match status" value="1"/>
</dbReference>
<dbReference type="CDD" id="cd06529">
    <property type="entry name" value="S24_LexA-like"/>
    <property type="match status" value="1"/>
</dbReference>
<reference evidence="8" key="1">
    <citation type="submission" date="2016-09" db="EMBL/GenBank/DDBJ databases">
        <authorList>
            <person name="Varghese N."/>
            <person name="Submissions S."/>
        </authorList>
    </citation>
    <scope>NUCLEOTIDE SEQUENCE [LARGE SCALE GENOMIC DNA]</scope>
    <source>
        <strain evidence="8">JS23</strain>
    </source>
</reference>
<dbReference type="OrthoDB" id="9021722at2"/>
<dbReference type="Gene3D" id="2.10.109.10">
    <property type="entry name" value="Umud Fragment, subunit A"/>
    <property type="match status" value="1"/>
</dbReference>
<keyword evidence="2" id="KW-0378">Hydrolase</keyword>
<sequence length="218" mass="23834">MSIHSRIKQLREANGLSMEALAKRVGVSAWQTVQQWEREEKGTAPKRARLQAVADALGTTPEYLLVGDAGAERADDDAEFVGVHVLNVKASAGAGRLVFEESAVGLMAFRTDFLRSMSIARQDAVMMTVQGMSMEPTLPDGSVVLVDTSQTNPRARGVFVVLVDDELMIKRVRVEKNGDLVLTSDNPDKTTFPDRKFAAAGKKLVQIKGRARWFSACL</sequence>
<gene>
    <name evidence="7" type="ORF">SAMN05216551_109138</name>
</gene>
<keyword evidence="8" id="KW-1185">Reference proteome</keyword>
<dbReference type="InterPro" id="IPR001387">
    <property type="entry name" value="Cro/C1-type_HTH"/>
</dbReference>
<dbReference type="InterPro" id="IPR019756">
    <property type="entry name" value="Pept_S26A_signal_pept_1_Ser-AS"/>
</dbReference>
<dbReference type="SMART" id="SM00530">
    <property type="entry name" value="HTH_XRE"/>
    <property type="match status" value="1"/>
</dbReference>
<evidence type="ECO:0000259" key="6">
    <source>
        <dbReference type="PROSITE" id="PS50943"/>
    </source>
</evidence>
<dbReference type="STRING" id="1770053.SAMN05216551_109138"/>
<evidence type="ECO:0000256" key="2">
    <source>
        <dbReference type="ARBA" id="ARBA00022801"/>
    </source>
</evidence>
<dbReference type="PROSITE" id="PS50943">
    <property type="entry name" value="HTH_CROC1"/>
    <property type="match status" value="1"/>
</dbReference>
<name>A0A1H2PS65_9BURK</name>
<dbReference type="GO" id="GO:0016020">
    <property type="term" value="C:membrane"/>
    <property type="evidence" value="ECO:0007669"/>
    <property type="project" value="InterPro"/>
</dbReference>
<keyword evidence="1" id="KW-0645">Protease</keyword>
<accession>A0A1H2PS65</accession>
<dbReference type="InterPro" id="IPR039418">
    <property type="entry name" value="LexA-like"/>
</dbReference>
<dbReference type="EMBL" id="FNLO01000009">
    <property type="protein sequence ID" value="SDV49790.1"/>
    <property type="molecule type" value="Genomic_DNA"/>
</dbReference>
<evidence type="ECO:0000256" key="3">
    <source>
        <dbReference type="ARBA" id="ARBA00023015"/>
    </source>
</evidence>
<evidence type="ECO:0000313" key="7">
    <source>
        <dbReference type="EMBL" id="SDV49790.1"/>
    </source>
</evidence>
<dbReference type="GO" id="GO:0004252">
    <property type="term" value="F:serine-type endopeptidase activity"/>
    <property type="evidence" value="ECO:0007669"/>
    <property type="project" value="InterPro"/>
</dbReference>
<dbReference type="CDD" id="cd00093">
    <property type="entry name" value="HTH_XRE"/>
    <property type="match status" value="1"/>
</dbReference>
<feature type="domain" description="HTH cro/C1-type" evidence="6">
    <location>
        <begin position="7"/>
        <end position="64"/>
    </location>
</feature>
<dbReference type="SUPFAM" id="SSF47413">
    <property type="entry name" value="lambda repressor-like DNA-binding domains"/>
    <property type="match status" value="1"/>
</dbReference>
<dbReference type="GO" id="GO:0003677">
    <property type="term" value="F:DNA binding"/>
    <property type="evidence" value="ECO:0007669"/>
    <property type="project" value="UniProtKB-KW"/>
</dbReference>
<dbReference type="Gene3D" id="1.10.260.40">
    <property type="entry name" value="lambda repressor-like DNA-binding domains"/>
    <property type="match status" value="1"/>
</dbReference>
<dbReference type="SUPFAM" id="SSF51306">
    <property type="entry name" value="LexA/Signal peptidase"/>
    <property type="match status" value="1"/>
</dbReference>
<evidence type="ECO:0000256" key="5">
    <source>
        <dbReference type="ARBA" id="ARBA00023163"/>
    </source>
</evidence>
<organism evidence="7 8">
    <name type="scientific">Chitinasiproducens palmae</name>
    <dbReference type="NCBI Taxonomy" id="1770053"/>
    <lineage>
        <taxon>Bacteria</taxon>
        <taxon>Pseudomonadati</taxon>
        <taxon>Pseudomonadota</taxon>
        <taxon>Betaproteobacteria</taxon>
        <taxon>Burkholderiales</taxon>
        <taxon>Burkholderiaceae</taxon>
        <taxon>Chitinasiproducens</taxon>
    </lineage>
</organism>
<keyword evidence="3" id="KW-0805">Transcription regulation</keyword>
<dbReference type="RefSeq" id="WP_091910288.1">
    <property type="nucleotide sequence ID" value="NZ_FNLO01000009.1"/>
</dbReference>
<proteinExistence type="predicted"/>
<dbReference type="InterPro" id="IPR015927">
    <property type="entry name" value="Peptidase_S24_S26A/B/C"/>
</dbReference>
<evidence type="ECO:0000256" key="1">
    <source>
        <dbReference type="ARBA" id="ARBA00022670"/>
    </source>
</evidence>
<dbReference type="InterPro" id="IPR036286">
    <property type="entry name" value="LexA/Signal_pep-like_sf"/>
</dbReference>
<protein>
    <submittedName>
        <fullName evidence="7">Phage repressor protein C, contains Cro/C1-type HTH and peptisase s24 domains</fullName>
    </submittedName>
</protein>
<dbReference type="InterPro" id="IPR010982">
    <property type="entry name" value="Lambda_DNA-bd_dom_sf"/>
</dbReference>
<dbReference type="PROSITE" id="PS00501">
    <property type="entry name" value="SPASE_I_1"/>
    <property type="match status" value="1"/>
</dbReference>
<keyword evidence="4" id="KW-0238">DNA-binding</keyword>
<evidence type="ECO:0000256" key="4">
    <source>
        <dbReference type="ARBA" id="ARBA00023125"/>
    </source>
</evidence>
<dbReference type="Pfam" id="PF00717">
    <property type="entry name" value="Peptidase_S24"/>
    <property type="match status" value="1"/>
</dbReference>
<dbReference type="PANTHER" id="PTHR40661">
    <property type="match status" value="1"/>
</dbReference>